<dbReference type="InterPro" id="IPR052159">
    <property type="entry name" value="Competence_DNA_uptake"/>
</dbReference>
<feature type="transmembrane region" description="Helical" evidence="7">
    <location>
        <begin position="379"/>
        <end position="404"/>
    </location>
</feature>
<feature type="compositionally biased region" description="Basic and acidic residues" evidence="6">
    <location>
        <begin position="768"/>
        <end position="785"/>
    </location>
</feature>
<evidence type="ECO:0000256" key="1">
    <source>
        <dbReference type="ARBA" id="ARBA00004651"/>
    </source>
</evidence>
<dbReference type="PANTHER" id="PTHR30619:SF1">
    <property type="entry name" value="RECOMBINATION PROTEIN 2"/>
    <property type="match status" value="1"/>
</dbReference>
<dbReference type="Pfam" id="PF00753">
    <property type="entry name" value="Lactamase_B"/>
    <property type="match status" value="1"/>
</dbReference>
<dbReference type="Gene3D" id="3.60.15.10">
    <property type="entry name" value="Ribonuclease Z/Hydroxyacylglutathione hydrolase-like"/>
    <property type="match status" value="1"/>
</dbReference>
<evidence type="ECO:0000313" key="10">
    <source>
        <dbReference type="Proteomes" id="UP000829194"/>
    </source>
</evidence>
<keyword evidence="10" id="KW-1185">Reference proteome</keyword>
<dbReference type="PANTHER" id="PTHR30619">
    <property type="entry name" value="DNA INTERNALIZATION/COMPETENCE PROTEIN COMEC/REC2"/>
    <property type="match status" value="1"/>
</dbReference>
<evidence type="ECO:0000259" key="8">
    <source>
        <dbReference type="SMART" id="SM00849"/>
    </source>
</evidence>
<feature type="transmembrane region" description="Helical" evidence="7">
    <location>
        <begin position="282"/>
        <end position="305"/>
    </location>
</feature>
<gene>
    <name evidence="9" type="ORF">MOV92_14080</name>
</gene>
<accession>A0ABY3X502</accession>
<comment type="subcellular location">
    <subcellularLocation>
        <location evidence="1">Cell membrane</location>
        <topology evidence="1">Multi-pass membrane protein</topology>
    </subcellularLocation>
</comment>
<evidence type="ECO:0000256" key="4">
    <source>
        <dbReference type="ARBA" id="ARBA00022989"/>
    </source>
</evidence>
<dbReference type="InterPro" id="IPR035681">
    <property type="entry name" value="ComA-like_MBL"/>
</dbReference>
<feature type="region of interest" description="Disordered" evidence="6">
    <location>
        <begin position="767"/>
        <end position="793"/>
    </location>
</feature>
<keyword evidence="4 7" id="KW-1133">Transmembrane helix</keyword>
<dbReference type="Pfam" id="PF13567">
    <property type="entry name" value="DUF4131"/>
    <property type="match status" value="1"/>
</dbReference>
<proteinExistence type="predicted"/>
<dbReference type="RefSeq" id="WP_057943342.1">
    <property type="nucleotide sequence ID" value="NZ_CP011131.1"/>
</dbReference>
<name>A0ABY3X502_9GAMM</name>
<feature type="transmembrane region" description="Helical" evidence="7">
    <location>
        <begin position="475"/>
        <end position="492"/>
    </location>
</feature>
<dbReference type="EMBL" id="CP093547">
    <property type="protein sequence ID" value="UNP27647.1"/>
    <property type="molecule type" value="Genomic_DNA"/>
</dbReference>
<dbReference type="InterPro" id="IPR025405">
    <property type="entry name" value="DUF4131"/>
</dbReference>
<dbReference type="InterPro" id="IPR004477">
    <property type="entry name" value="ComEC_N"/>
</dbReference>
<protein>
    <submittedName>
        <fullName evidence="9">DNA internalization-related competence protein ComEC/Rec2</fullName>
    </submittedName>
</protein>
<dbReference type="InterPro" id="IPR001279">
    <property type="entry name" value="Metallo-B-lactamas"/>
</dbReference>
<reference evidence="9 10" key="1">
    <citation type="submission" date="2022-03" db="EMBL/GenBank/DDBJ databases">
        <title>Complete genome sequence of Lysobacter capsici VKM B-2533 and Lysobacter gummosus 10.1.1, promising sources of lytic agents.</title>
        <authorList>
            <person name="Tarlachkov S.V."/>
            <person name="Kudryakova I.V."/>
            <person name="Afoshin A.S."/>
            <person name="Leontyevskaya E.A."/>
            <person name="Leontyevskaya N.V."/>
        </authorList>
    </citation>
    <scope>NUCLEOTIDE SEQUENCE [LARGE SCALE GENOMIC DNA]</scope>
    <source>
        <strain evidence="9 10">10.1.1</strain>
    </source>
</reference>
<feature type="domain" description="Metallo-beta-lactamase" evidence="8">
    <location>
        <begin position="531"/>
        <end position="725"/>
    </location>
</feature>
<keyword evidence="5 7" id="KW-0472">Membrane</keyword>
<feature type="transmembrane region" description="Helical" evidence="7">
    <location>
        <begin position="247"/>
        <end position="270"/>
    </location>
</feature>
<evidence type="ECO:0000256" key="5">
    <source>
        <dbReference type="ARBA" id="ARBA00023136"/>
    </source>
</evidence>
<sequence length="793" mass="85349">MLDAARTPPFGKLAAIALLAGAAAALASPWLCPWGLSAAMLIAAAIAWWRSPRWRVVAIAAFGFALASAHIAYALDLQLPAQWEKREVAISGRIVDLPVHETRRTRFEFRVDDDAQQPAPLRGGLLRLAWYDDDPRPRSVLKAGQRWRFHARVRAPRGLRNPGGADAEKYALMQRLTATGYLRNPEISQRLSAAQGLTAWRESICDRIAATVRSDGSRFVRALALGDTRGLKDRDWEVLRADGLTHLIAISGFHVGLVAGFFALLARALWWSLPMLGRRVPAVIAASVAAMLGGLLYAAAVGFALPTMRTWLMIAVIAALRIARRPVHGFDALALAAIAVLLADPLALLGAGFWLSFLGVAWLLWCLPGPDAGGWRERLRGFVSAQGVASLGLLPVCVALFGQASLAGPLANLLAVPWWSLLVVPLALLGTGLESVHAGAGEFAWRWAAACFEPGWPAFSALAESGLALWWLPEARWFALPLALLGAFWLLLPRGVPGKALAVLLWMPLLWPDRRLPGPGEAELVVIDVGQGLSVLVRTARHSLLFDAGPAVRDGFDAGERAVVPALHALGVRRLDQVVVSHGDNDHAGGIKAVLRAFPAPAPFAPPDIDGEAVQSLLTRACSAGTAWQWDGVRLRFLHPPAHFPYLKNESSCVLRIETEHGAALLTGDIGEVVERDLVRRAAQSPAQTLHAEVVLVAHHGSGGSSDPEFVQAPGARHALVSSGHGNRFGHPRADVLERWRRAGAAPRNTADDGALRVGLRAQGIGVETRRQAHPRVWDATRRADPGLSYRPD</sequence>
<evidence type="ECO:0000256" key="7">
    <source>
        <dbReference type="SAM" id="Phobius"/>
    </source>
</evidence>
<feature type="transmembrane region" description="Helical" evidence="7">
    <location>
        <begin position="54"/>
        <end position="75"/>
    </location>
</feature>
<dbReference type="SUPFAM" id="SSF56281">
    <property type="entry name" value="Metallo-hydrolase/oxidoreductase"/>
    <property type="match status" value="1"/>
</dbReference>
<feature type="transmembrane region" description="Helical" evidence="7">
    <location>
        <begin position="410"/>
        <end position="431"/>
    </location>
</feature>
<feature type="transmembrane region" description="Helical" evidence="7">
    <location>
        <begin position="326"/>
        <end position="343"/>
    </location>
</feature>
<keyword evidence="2" id="KW-1003">Cell membrane</keyword>
<organism evidence="9 10">
    <name type="scientific">Lysobacter gummosus</name>
    <dbReference type="NCBI Taxonomy" id="262324"/>
    <lineage>
        <taxon>Bacteria</taxon>
        <taxon>Pseudomonadati</taxon>
        <taxon>Pseudomonadota</taxon>
        <taxon>Gammaproteobacteria</taxon>
        <taxon>Lysobacterales</taxon>
        <taxon>Lysobacteraceae</taxon>
        <taxon>Lysobacter</taxon>
    </lineage>
</organism>
<dbReference type="NCBIfam" id="TIGR00360">
    <property type="entry name" value="ComEC_N-term"/>
    <property type="match status" value="1"/>
</dbReference>
<dbReference type="SMART" id="SM00849">
    <property type="entry name" value="Lactamase_B"/>
    <property type="match status" value="1"/>
</dbReference>
<dbReference type="Pfam" id="PF03772">
    <property type="entry name" value="Competence"/>
    <property type="match status" value="1"/>
</dbReference>
<dbReference type="Proteomes" id="UP000829194">
    <property type="component" value="Chromosome"/>
</dbReference>
<evidence type="ECO:0000256" key="3">
    <source>
        <dbReference type="ARBA" id="ARBA00022692"/>
    </source>
</evidence>
<keyword evidence="3 7" id="KW-0812">Transmembrane</keyword>
<evidence type="ECO:0000256" key="6">
    <source>
        <dbReference type="SAM" id="MobiDB-lite"/>
    </source>
</evidence>
<evidence type="ECO:0000256" key="2">
    <source>
        <dbReference type="ARBA" id="ARBA00022475"/>
    </source>
</evidence>
<dbReference type="InterPro" id="IPR004797">
    <property type="entry name" value="Competence_ComEC/Rec2"/>
</dbReference>
<dbReference type="CDD" id="cd03524">
    <property type="entry name" value="RPA2_OBF_family"/>
    <property type="match status" value="1"/>
</dbReference>
<feature type="transmembrane region" description="Helical" evidence="7">
    <location>
        <begin position="349"/>
        <end position="367"/>
    </location>
</feature>
<dbReference type="InterPro" id="IPR036866">
    <property type="entry name" value="RibonucZ/Hydroxyglut_hydro"/>
</dbReference>
<dbReference type="CDD" id="cd07731">
    <property type="entry name" value="ComA-like_MBL-fold"/>
    <property type="match status" value="1"/>
</dbReference>
<dbReference type="NCBIfam" id="TIGR00361">
    <property type="entry name" value="ComEC_Rec2"/>
    <property type="match status" value="1"/>
</dbReference>
<evidence type="ECO:0000313" key="9">
    <source>
        <dbReference type="EMBL" id="UNP27647.1"/>
    </source>
</evidence>